<gene>
    <name evidence="2" type="ordered locus">glr1607</name>
</gene>
<reference evidence="2 3" key="2">
    <citation type="journal article" date="2003" name="DNA Res.">
        <title>Complete genome structure of Gloeobacter violaceus PCC 7421, a cyanobacterium that lacks thylakoids (supplement).</title>
        <authorList>
            <person name="Nakamura Y."/>
            <person name="Kaneko T."/>
            <person name="Sato S."/>
            <person name="Mimuro M."/>
            <person name="Miyashita H."/>
            <person name="Tsuchiya T."/>
            <person name="Sasamoto S."/>
            <person name="Watanabe A."/>
            <person name="Kawashima K."/>
            <person name="Kishida Y."/>
            <person name="Kiyokawa C."/>
            <person name="Kohara M."/>
            <person name="Matsumoto M."/>
            <person name="Matsuno A."/>
            <person name="Nakazaki N."/>
            <person name="Shimpo S."/>
            <person name="Takeuchi C."/>
            <person name="Yamada M."/>
            <person name="Tabata S."/>
        </authorList>
    </citation>
    <scope>NUCLEOTIDE SEQUENCE [LARGE SCALE GENOMIC DNA]</scope>
    <source>
        <strain evidence="3">ATCC 29082 / PCC 7421</strain>
    </source>
</reference>
<feature type="signal peptide" evidence="1">
    <location>
        <begin position="1"/>
        <end position="21"/>
    </location>
</feature>
<protein>
    <submittedName>
        <fullName evidence="2">Glr1607 protein</fullName>
    </submittedName>
</protein>
<accession>Q7NK71</accession>
<dbReference type="AlphaFoldDB" id="Q7NK71"/>
<name>Q7NK71_GLOVI</name>
<feature type="chain" id="PRO_5004290517" evidence="1">
    <location>
        <begin position="22"/>
        <end position="162"/>
    </location>
</feature>
<dbReference type="Proteomes" id="UP000000557">
    <property type="component" value="Chromosome"/>
</dbReference>
<dbReference type="KEGG" id="gvi:glr1607"/>
<organism evidence="2 3">
    <name type="scientific">Gloeobacter violaceus (strain ATCC 29082 / PCC 7421)</name>
    <dbReference type="NCBI Taxonomy" id="251221"/>
    <lineage>
        <taxon>Bacteria</taxon>
        <taxon>Bacillati</taxon>
        <taxon>Cyanobacteriota</taxon>
        <taxon>Cyanophyceae</taxon>
        <taxon>Gloeobacterales</taxon>
        <taxon>Gloeobacteraceae</taxon>
        <taxon>Gloeobacter</taxon>
    </lineage>
</organism>
<keyword evidence="3" id="KW-1185">Reference proteome</keyword>
<sequence length="162" mass="17506">MQKKLALALGMCLLLQWPLLAETRPKYAVDLGGGRMGMAHLREGGRLLDLYGANSRYVSTFRLQRAEHHFQDASGSFAWYAANEKGNVILFRDGRPGLVQLEGQAGGAALLAQGLFFLERGIATQEATRMLRQAAERFEAEGDAAGAEQARAALARLEGTGG</sequence>
<dbReference type="HOGENOM" id="CLU_1633060_0_0_3"/>
<dbReference type="EMBL" id="BA000045">
    <property type="protein sequence ID" value="BAC89548.1"/>
    <property type="molecule type" value="Genomic_DNA"/>
</dbReference>
<keyword evidence="1" id="KW-0732">Signal</keyword>
<reference evidence="2 3" key="1">
    <citation type="journal article" date="2003" name="DNA Res.">
        <title>Complete genome structure of Gloeobacter violaceus PCC 7421, a cyanobacterium that lacks thylakoids.</title>
        <authorList>
            <person name="Nakamura Y."/>
            <person name="Kaneko T."/>
            <person name="Sato S."/>
            <person name="Mimuro M."/>
            <person name="Miyashita H."/>
            <person name="Tsuchiya T."/>
            <person name="Sasamoto S."/>
            <person name="Watanabe A."/>
            <person name="Kawashima K."/>
            <person name="Kishida Y."/>
            <person name="Kiyokawa C."/>
            <person name="Kohara M."/>
            <person name="Matsumoto M."/>
            <person name="Matsuno A."/>
            <person name="Nakazaki N."/>
            <person name="Shimpo S."/>
            <person name="Takeuchi C."/>
            <person name="Yamada M."/>
            <person name="Tabata S."/>
        </authorList>
    </citation>
    <scope>NUCLEOTIDE SEQUENCE [LARGE SCALE GENOMIC DNA]</scope>
    <source>
        <strain evidence="3">ATCC 29082 / PCC 7421</strain>
    </source>
</reference>
<dbReference type="InParanoid" id="Q7NK71"/>
<dbReference type="EnsemblBacteria" id="BAC89548">
    <property type="protein sequence ID" value="BAC89548"/>
    <property type="gene ID" value="BAC89548"/>
</dbReference>
<evidence type="ECO:0000256" key="1">
    <source>
        <dbReference type="SAM" id="SignalP"/>
    </source>
</evidence>
<evidence type="ECO:0000313" key="3">
    <source>
        <dbReference type="Proteomes" id="UP000000557"/>
    </source>
</evidence>
<dbReference type="RefSeq" id="WP_011141606.1">
    <property type="nucleotide sequence ID" value="NC_005125.1"/>
</dbReference>
<proteinExistence type="predicted"/>
<evidence type="ECO:0000313" key="2">
    <source>
        <dbReference type="EMBL" id="BAC89548.1"/>
    </source>
</evidence>